<feature type="compositionally biased region" description="Basic and acidic residues" evidence="1">
    <location>
        <begin position="177"/>
        <end position="198"/>
    </location>
</feature>
<feature type="compositionally biased region" description="Basic and acidic residues" evidence="1">
    <location>
        <begin position="118"/>
        <end position="137"/>
    </location>
</feature>
<evidence type="ECO:0000256" key="1">
    <source>
        <dbReference type="SAM" id="MobiDB-lite"/>
    </source>
</evidence>
<feature type="compositionally biased region" description="Polar residues" evidence="1">
    <location>
        <begin position="1"/>
        <end position="13"/>
    </location>
</feature>
<feature type="compositionally biased region" description="Basic residues" evidence="1">
    <location>
        <begin position="199"/>
        <end position="208"/>
    </location>
</feature>
<dbReference type="Proteomes" id="UP001189429">
    <property type="component" value="Unassembled WGS sequence"/>
</dbReference>
<sequence length="301" mass="33927">ARNELWNHQQKVRSSAPAPRGAEEPYRGGLRDAPPLPDSRKRGADLSSLGRRRELVDLSPVPESKTRGAGAEPSTGRRRGLRDASPLPDSRAQGDAHERRRRRREDDEWEDQAARSSRRPEDGGDFCWRERRAEKRLVAVLKPGPKVERSTEDRRREARSRSGAPDRRRAARSRSGAQDRRRPEREERRDRREADRPPRGSRSRSRGQRRQERPRPPAAGGGDEGEDGGVQCYVDEFRGTYKAVAGIGTTSVKGPPRRSREQAEADVALLRPARLQGFGTLRAIRDALFTMQPGFTPSEAE</sequence>
<evidence type="ECO:0000313" key="2">
    <source>
        <dbReference type="EMBL" id="CAK0900464.1"/>
    </source>
</evidence>
<evidence type="ECO:0000313" key="3">
    <source>
        <dbReference type="Proteomes" id="UP001189429"/>
    </source>
</evidence>
<comment type="caution">
    <text evidence="2">The sequence shown here is derived from an EMBL/GenBank/DDBJ whole genome shotgun (WGS) entry which is preliminary data.</text>
</comment>
<feature type="region of interest" description="Disordered" evidence="1">
    <location>
        <begin position="1"/>
        <end position="231"/>
    </location>
</feature>
<proteinExistence type="predicted"/>
<protein>
    <submittedName>
        <fullName evidence="2">Uncharacterized protein</fullName>
    </submittedName>
</protein>
<gene>
    <name evidence="2" type="ORF">PCOR1329_LOCUS77735</name>
</gene>
<keyword evidence="3" id="KW-1185">Reference proteome</keyword>
<dbReference type="EMBL" id="CAUYUJ010020781">
    <property type="protein sequence ID" value="CAK0900464.1"/>
    <property type="molecule type" value="Genomic_DNA"/>
</dbReference>
<name>A0ABN9XKV0_9DINO</name>
<accession>A0ABN9XKV0</accession>
<feature type="non-terminal residue" evidence="2">
    <location>
        <position position="301"/>
    </location>
</feature>
<feature type="compositionally biased region" description="Basic and acidic residues" evidence="1">
    <location>
        <begin position="145"/>
        <end position="168"/>
    </location>
</feature>
<feature type="non-terminal residue" evidence="2">
    <location>
        <position position="1"/>
    </location>
</feature>
<organism evidence="2 3">
    <name type="scientific">Prorocentrum cordatum</name>
    <dbReference type="NCBI Taxonomy" id="2364126"/>
    <lineage>
        <taxon>Eukaryota</taxon>
        <taxon>Sar</taxon>
        <taxon>Alveolata</taxon>
        <taxon>Dinophyceae</taxon>
        <taxon>Prorocentrales</taxon>
        <taxon>Prorocentraceae</taxon>
        <taxon>Prorocentrum</taxon>
    </lineage>
</organism>
<feature type="compositionally biased region" description="Basic and acidic residues" evidence="1">
    <location>
        <begin position="21"/>
        <end position="30"/>
    </location>
</feature>
<reference evidence="2" key="1">
    <citation type="submission" date="2023-10" db="EMBL/GenBank/DDBJ databases">
        <authorList>
            <person name="Chen Y."/>
            <person name="Shah S."/>
            <person name="Dougan E. K."/>
            <person name="Thang M."/>
            <person name="Chan C."/>
        </authorList>
    </citation>
    <scope>NUCLEOTIDE SEQUENCE [LARGE SCALE GENOMIC DNA]</scope>
</reference>